<keyword evidence="4 7" id="KW-1133">Transmembrane helix</keyword>
<evidence type="ECO:0000256" key="1">
    <source>
        <dbReference type="ARBA" id="ARBA00004141"/>
    </source>
</evidence>
<feature type="transmembrane region" description="Helical" evidence="7">
    <location>
        <begin position="65"/>
        <end position="95"/>
    </location>
</feature>
<reference evidence="8 9" key="1">
    <citation type="submission" date="2016-10" db="EMBL/GenBank/DDBJ databases">
        <authorList>
            <person name="de Groot N.N."/>
        </authorList>
    </citation>
    <scope>NUCLEOTIDE SEQUENCE [LARGE SCALE GENOMIC DNA]</scope>
    <source>
        <strain evidence="8 9">CGMCC 1.10457</strain>
    </source>
</reference>
<keyword evidence="5 7" id="KW-0472">Membrane</keyword>
<dbReference type="STRING" id="767519.SAMN05216559_1145"/>
<dbReference type="Proteomes" id="UP000199062">
    <property type="component" value="Unassembled WGS sequence"/>
</dbReference>
<feature type="transmembrane region" description="Helical" evidence="7">
    <location>
        <begin position="284"/>
        <end position="302"/>
    </location>
</feature>
<protein>
    <submittedName>
        <fullName evidence="8">Predicted PurR-regulated permease PerM</fullName>
    </submittedName>
</protein>
<evidence type="ECO:0000313" key="8">
    <source>
        <dbReference type="EMBL" id="SFR92770.1"/>
    </source>
</evidence>
<proteinExistence type="inferred from homology"/>
<dbReference type="GO" id="GO:0016020">
    <property type="term" value="C:membrane"/>
    <property type="evidence" value="ECO:0007669"/>
    <property type="project" value="UniProtKB-SubCell"/>
</dbReference>
<feature type="transmembrane region" description="Helical" evidence="7">
    <location>
        <begin position="20"/>
        <end position="53"/>
    </location>
</feature>
<keyword evidence="9" id="KW-1185">Reference proteome</keyword>
<feature type="transmembrane region" description="Helical" evidence="7">
    <location>
        <begin position="263"/>
        <end position="278"/>
    </location>
</feature>
<dbReference type="Pfam" id="PF01594">
    <property type="entry name" value="AI-2E_transport"/>
    <property type="match status" value="1"/>
</dbReference>
<feature type="region of interest" description="Disordered" evidence="6">
    <location>
        <begin position="369"/>
        <end position="398"/>
    </location>
</feature>
<dbReference type="InterPro" id="IPR002549">
    <property type="entry name" value="AI-2E-like"/>
</dbReference>
<evidence type="ECO:0000256" key="7">
    <source>
        <dbReference type="SAM" id="Phobius"/>
    </source>
</evidence>
<organism evidence="8 9">
    <name type="scientific">Halomicrobium zhouii</name>
    <dbReference type="NCBI Taxonomy" id="767519"/>
    <lineage>
        <taxon>Archaea</taxon>
        <taxon>Methanobacteriati</taxon>
        <taxon>Methanobacteriota</taxon>
        <taxon>Stenosarchaea group</taxon>
        <taxon>Halobacteria</taxon>
        <taxon>Halobacteriales</taxon>
        <taxon>Haloarculaceae</taxon>
        <taxon>Halomicrobium</taxon>
    </lineage>
</organism>
<feature type="transmembrane region" description="Helical" evidence="7">
    <location>
        <begin position="309"/>
        <end position="327"/>
    </location>
</feature>
<evidence type="ECO:0000313" key="9">
    <source>
        <dbReference type="Proteomes" id="UP000199062"/>
    </source>
</evidence>
<accession>A0A1I6KPB8</accession>
<dbReference type="OrthoDB" id="282734at2157"/>
<feature type="transmembrane region" description="Helical" evidence="7">
    <location>
        <begin position="236"/>
        <end position="256"/>
    </location>
</feature>
<evidence type="ECO:0000256" key="6">
    <source>
        <dbReference type="SAM" id="MobiDB-lite"/>
    </source>
</evidence>
<gene>
    <name evidence="8" type="ORF">SAMN05216559_1145</name>
</gene>
<dbReference type="EMBL" id="FOZK01000001">
    <property type="protein sequence ID" value="SFR92770.1"/>
    <property type="molecule type" value="Genomic_DNA"/>
</dbReference>
<evidence type="ECO:0000256" key="4">
    <source>
        <dbReference type="ARBA" id="ARBA00022989"/>
    </source>
</evidence>
<keyword evidence="3 7" id="KW-0812">Transmembrane</keyword>
<feature type="transmembrane region" description="Helical" evidence="7">
    <location>
        <begin position="209"/>
        <end position="230"/>
    </location>
</feature>
<evidence type="ECO:0000256" key="3">
    <source>
        <dbReference type="ARBA" id="ARBA00022692"/>
    </source>
</evidence>
<feature type="transmembrane region" description="Helical" evidence="7">
    <location>
        <begin position="152"/>
        <end position="174"/>
    </location>
</feature>
<dbReference type="AlphaFoldDB" id="A0A1I6KPB8"/>
<dbReference type="RefSeq" id="WP_089814702.1">
    <property type="nucleotide sequence ID" value="NZ_FOZK01000001.1"/>
</dbReference>
<name>A0A1I6KPB8_9EURY</name>
<evidence type="ECO:0000256" key="2">
    <source>
        <dbReference type="ARBA" id="ARBA00009773"/>
    </source>
</evidence>
<sequence length="398" mass="43479">MSVDRPSSNPVRVLLARKHLAWWILGVVFLGVVAYVGYAYLPWIVFGLFAYYVARPVSRRLEPRVGSTGLAALATILLIVVPFVVFFTAFLLVALGQFVDAVSGVPVQVILDQLPFRIPALPDTPEEVYETVIVLVQEPSVQSAVGAVTGTIGLVGSVLYNLFLSILLAFFLLVNDRRLADWFSTEIFDEESLATGYFCRVDAGLKSVYFGYTMTIFAIVILSTVIYTAFNAFAPGTLAIPSLVLFGVVTGVFTLVPLVGRSIVYLFIAVVLGIQAVSTDPALLWYPIAFLLVMTIAFDNVVRTYIRPYLSGRMFATALVMFAYLLGPALFGWYGIFLGPLLLVAIVAFMQYILPILAHPERERVTLASGPTLDEYVQRTTGDPGASPDSDSEDRSPG</sequence>
<feature type="transmembrane region" description="Helical" evidence="7">
    <location>
        <begin position="333"/>
        <end position="354"/>
    </location>
</feature>
<evidence type="ECO:0000256" key="5">
    <source>
        <dbReference type="ARBA" id="ARBA00023136"/>
    </source>
</evidence>
<comment type="similarity">
    <text evidence="2">Belongs to the autoinducer-2 exporter (AI-2E) (TC 2.A.86) family.</text>
</comment>
<comment type="subcellular location">
    <subcellularLocation>
        <location evidence="1">Membrane</location>
        <topology evidence="1">Multi-pass membrane protein</topology>
    </subcellularLocation>
</comment>